<dbReference type="InParanoid" id="M1DWL1"/>
<dbReference type="Gramene" id="PGSC0003DMT400095565">
    <property type="protein sequence ID" value="PGSC0003DMT400095565"/>
    <property type="gene ID" value="PGSC0003DMG400045136"/>
</dbReference>
<dbReference type="AlphaFoldDB" id="M1DWL1"/>
<reference evidence="2" key="1">
    <citation type="journal article" date="2011" name="Nature">
        <title>Genome sequence and analysis of the tuber crop potato.</title>
        <authorList>
            <consortium name="The Potato Genome Sequencing Consortium"/>
        </authorList>
    </citation>
    <scope>NUCLEOTIDE SEQUENCE [LARGE SCALE GENOMIC DNA]</scope>
    <source>
        <strain evidence="2">cv. DM1-3 516 R44</strain>
    </source>
</reference>
<protein>
    <submittedName>
        <fullName evidence="1">Uncharacterized protein</fullName>
    </submittedName>
</protein>
<accession>M1DWL1</accession>
<evidence type="ECO:0000313" key="2">
    <source>
        <dbReference type="Proteomes" id="UP000011115"/>
    </source>
</evidence>
<sequence length="102" mass="11510">MDLPSVLVSHGWWSESFCQTTDPWTIMDPPTARRSPPWLMLRPLLSTPTTDPVDGPWSDPQAVLVDHRSWLENPFLGSPIHGPHTWSVVYLQTVGGLRGWPL</sequence>
<dbReference type="Proteomes" id="UP000011115">
    <property type="component" value="Unassembled WGS sequence"/>
</dbReference>
<organism evidence="1 2">
    <name type="scientific">Solanum tuberosum</name>
    <name type="common">Potato</name>
    <dbReference type="NCBI Taxonomy" id="4113"/>
    <lineage>
        <taxon>Eukaryota</taxon>
        <taxon>Viridiplantae</taxon>
        <taxon>Streptophyta</taxon>
        <taxon>Embryophyta</taxon>
        <taxon>Tracheophyta</taxon>
        <taxon>Spermatophyta</taxon>
        <taxon>Magnoliopsida</taxon>
        <taxon>eudicotyledons</taxon>
        <taxon>Gunneridae</taxon>
        <taxon>Pentapetalae</taxon>
        <taxon>asterids</taxon>
        <taxon>lamiids</taxon>
        <taxon>Solanales</taxon>
        <taxon>Solanaceae</taxon>
        <taxon>Solanoideae</taxon>
        <taxon>Solaneae</taxon>
        <taxon>Solanum</taxon>
    </lineage>
</organism>
<dbReference type="PaxDb" id="4113-PGSC0003DMT400095565"/>
<reference evidence="1" key="2">
    <citation type="submission" date="2015-06" db="UniProtKB">
        <authorList>
            <consortium name="EnsemblPlants"/>
        </authorList>
    </citation>
    <scope>IDENTIFICATION</scope>
    <source>
        <strain evidence="1">DM1-3 516 R44</strain>
    </source>
</reference>
<evidence type="ECO:0000313" key="1">
    <source>
        <dbReference type="EnsemblPlants" id="PGSC0003DMT400095565"/>
    </source>
</evidence>
<proteinExistence type="predicted"/>
<dbReference type="EnsemblPlants" id="PGSC0003DMT400095565">
    <property type="protein sequence ID" value="PGSC0003DMT400095565"/>
    <property type="gene ID" value="PGSC0003DMG400045136"/>
</dbReference>
<name>M1DWL1_SOLTU</name>
<keyword evidence="2" id="KW-1185">Reference proteome</keyword>
<dbReference type="HOGENOM" id="CLU_2282402_0_0_1"/>